<comment type="caution">
    <text evidence="7">The sequence shown here is derived from an EMBL/GenBank/DDBJ whole genome shotgun (WGS) entry which is preliminary data.</text>
</comment>
<feature type="binding site" evidence="4">
    <location>
        <begin position="57"/>
        <end position="60"/>
    </location>
    <ligand>
        <name>GTP</name>
        <dbReference type="ChEBI" id="CHEBI:37565"/>
    </ligand>
</feature>
<keyword evidence="1 4" id="KW-0547">Nucleotide-binding</keyword>
<evidence type="ECO:0000313" key="8">
    <source>
        <dbReference type="Proteomes" id="UP000715095"/>
    </source>
</evidence>
<evidence type="ECO:0000256" key="3">
    <source>
        <dbReference type="ARBA" id="ARBA00023134"/>
    </source>
</evidence>
<dbReference type="RefSeq" id="WP_205101383.1">
    <property type="nucleotide sequence ID" value="NZ_JACJJC010000001.1"/>
</dbReference>
<keyword evidence="2 4" id="KW-0067">ATP-binding</keyword>
<evidence type="ECO:0000256" key="1">
    <source>
        <dbReference type="ARBA" id="ARBA00022741"/>
    </source>
</evidence>
<dbReference type="PIRSF" id="PIRSF005052">
    <property type="entry name" value="P-loopkin"/>
    <property type="match status" value="1"/>
</dbReference>
<dbReference type="Proteomes" id="UP000715095">
    <property type="component" value="Unassembled WGS sequence"/>
</dbReference>
<dbReference type="NCBIfam" id="NF003828">
    <property type="entry name" value="PRK05416.1"/>
    <property type="match status" value="1"/>
</dbReference>
<reference evidence="7 8" key="1">
    <citation type="journal article" date="2021" name="Sci. Rep.">
        <title>The distribution of antibiotic resistance genes in chicken gut microbiota commensals.</title>
        <authorList>
            <person name="Juricova H."/>
            <person name="Matiasovicova J."/>
            <person name="Kubasova T."/>
            <person name="Cejkova D."/>
            <person name="Rychlik I."/>
        </authorList>
    </citation>
    <scope>NUCLEOTIDE SEQUENCE [LARGE SCALE GENOMIC DNA]</scope>
    <source>
        <strain evidence="7 8">An829</strain>
    </source>
</reference>
<keyword evidence="3 4" id="KW-0342">GTP-binding</keyword>
<evidence type="ECO:0000256" key="2">
    <source>
        <dbReference type="ARBA" id="ARBA00022840"/>
    </source>
</evidence>
<feature type="domain" description="RapZ-like N-terminal" evidence="5">
    <location>
        <begin position="1"/>
        <end position="158"/>
    </location>
</feature>
<keyword evidence="8" id="KW-1185">Reference proteome</keyword>
<dbReference type="InterPro" id="IPR027417">
    <property type="entry name" value="P-loop_NTPase"/>
</dbReference>
<dbReference type="SUPFAM" id="SSF52540">
    <property type="entry name" value="P-loop containing nucleoside triphosphate hydrolases"/>
    <property type="match status" value="1"/>
</dbReference>
<dbReference type="PANTHER" id="PTHR30448:SF0">
    <property type="entry name" value="RNASE ADAPTER PROTEIN RAPZ"/>
    <property type="match status" value="1"/>
</dbReference>
<dbReference type="InterPro" id="IPR053930">
    <property type="entry name" value="RapZ-like_N"/>
</dbReference>
<dbReference type="EMBL" id="JACJJC010000001">
    <property type="protein sequence ID" value="MBM6702990.1"/>
    <property type="molecule type" value="Genomic_DNA"/>
</dbReference>
<evidence type="ECO:0000313" key="7">
    <source>
        <dbReference type="EMBL" id="MBM6702990.1"/>
    </source>
</evidence>
<evidence type="ECO:0000259" key="6">
    <source>
        <dbReference type="Pfam" id="PF22740"/>
    </source>
</evidence>
<dbReference type="Pfam" id="PF03668">
    <property type="entry name" value="RapZ-like_N"/>
    <property type="match status" value="1"/>
</dbReference>
<evidence type="ECO:0000256" key="4">
    <source>
        <dbReference type="HAMAP-Rule" id="MF_00636"/>
    </source>
</evidence>
<gene>
    <name evidence="7" type="primary">rapZ</name>
    <name evidence="7" type="ORF">H6A60_00480</name>
</gene>
<dbReference type="InterPro" id="IPR053931">
    <property type="entry name" value="RapZ_C"/>
</dbReference>
<name>A0ABS2DNQ8_9BURK</name>
<dbReference type="PANTHER" id="PTHR30448">
    <property type="entry name" value="RNASE ADAPTER PROTEIN RAPZ"/>
    <property type="match status" value="1"/>
</dbReference>
<dbReference type="Pfam" id="PF22740">
    <property type="entry name" value="PapZ_C"/>
    <property type="match status" value="1"/>
</dbReference>
<accession>A0ABS2DNQ8</accession>
<sequence length="297" mass="32762">MQLTLVTGLSGSGKSIAIRQLEDSGCYCIDNLPAEFLLPVAESLAASGTRSAAVAIDARSHATFEGTLKTLDTLKGKGFDIRVLFLTASSAELVRRFSETRRRHPLSTHAQHLAQEVTLQEAIGKERELLEPVAAIAHVMDTTGLLPSQLRRWVQQFIGEPEAKLTLTFESFAYKNGIPVVADLVFDVRCLPNPYYVPALRPLTGRDKPIADYLAAQPLVGEMIGDIAGYIKKWLPHFKAQNRHYLTVCIGCTGGQHRSVYVAESLGRIFAQETATIVRHRMLDQTSHAGERRLQTI</sequence>
<proteinExistence type="inferred from homology"/>
<organism evidence="7 8">
    <name type="scientific">Sutterella massiliensis</name>
    <dbReference type="NCBI Taxonomy" id="1816689"/>
    <lineage>
        <taxon>Bacteria</taxon>
        <taxon>Pseudomonadati</taxon>
        <taxon>Pseudomonadota</taxon>
        <taxon>Betaproteobacteria</taxon>
        <taxon>Burkholderiales</taxon>
        <taxon>Sutterellaceae</taxon>
        <taxon>Sutterella</taxon>
    </lineage>
</organism>
<dbReference type="HAMAP" id="MF_00636">
    <property type="entry name" value="RapZ_like"/>
    <property type="match status" value="1"/>
</dbReference>
<feature type="domain" description="RapZ C-terminal" evidence="6">
    <location>
        <begin position="166"/>
        <end position="283"/>
    </location>
</feature>
<evidence type="ECO:0000259" key="5">
    <source>
        <dbReference type="Pfam" id="PF03668"/>
    </source>
</evidence>
<feature type="binding site" evidence="4">
    <location>
        <begin position="8"/>
        <end position="15"/>
    </location>
    <ligand>
        <name>ATP</name>
        <dbReference type="ChEBI" id="CHEBI:30616"/>
    </ligand>
</feature>
<protein>
    <submittedName>
        <fullName evidence="7">RNase adapter RapZ</fullName>
    </submittedName>
</protein>
<dbReference type="InterPro" id="IPR005337">
    <property type="entry name" value="RapZ-like"/>
</dbReference>